<dbReference type="SUPFAM" id="SSF52833">
    <property type="entry name" value="Thioredoxin-like"/>
    <property type="match status" value="1"/>
</dbReference>
<feature type="binding site" evidence="3">
    <location>
        <position position="67"/>
    </location>
    <ligand>
        <name>Cu cation</name>
        <dbReference type="ChEBI" id="CHEBI:23378"/>
    </ligand>
</feature>
<keyword evidence="4" id="KW-1015">Disulfide bond</keyword>
<organism evidence="6 7">
    <name type="scientific">Alicyclobacillus macrosporangiidus</name>
    <dbReference type="NCBI Taxonomy" id="392015"/>
    <lineage>
        <taxon>Bacteria</taxon>
        <taxon>Bacillati</taxon>
        <taxon>Bacillota</taxon>
        <taxon>Bacilli</taxon>
        <taxon>Bacillales</taxon>
        <taxon>Alicyclobacillaceae</taxon>
        <taxon>Alicyclobacillus</taxon>
    </lineage>
</organism>
<gene>
    <name evidence="6" type="ORF">SAMN05421543_11411</name>
</gene>
<evidence type="ECO:0000259" key="5">
    <source>
        <dbReference type="PROSITE" id="PS51352"/>
    </source>
</evidence>
<dbReference type="Proteomes" id="UP000183508">
    <property type="component" value="Unassembled WGS sequence"/>
</dbReference>
<evidence type="ECO:0000256" key="3">
    <source>
        <dbReference type="PIRSR" id="PIRSR603782-1"/>
    </source>
</evidence>
<feature type="domain" description="Thioredoxin" evidence="5">
    <location>
        <begin position="29"/>
        <end position="194"/>
    </location>
</feature>
<feature type="binding site" evidence="3">
    <location>
        <position position="158"/>
    </location>
    <ligand>
        <name>Cu cation</name>
        <dbReference type="ChEBI" id="CHEBI:23378"/>
    </ligand>
</feature>
<feature type="disulfide bond" description="Redox-active" evidence="4">
    <location>
        <begin position="67"/>
        <end position="71"/>
    </location>
</feature>
<comment type="similarity">
    <text evidence="1">Belongs to the SCO1/2 family.</text>
</comment>
<evidence type="ECO:0000313" key="7">
    <source>
        <dbReference type="Proteomes" id="UP000183508"/>
    </source>
</evidence>
<keyword evidence="7" id="KW-1185">Reference proteome</keyword>
<name>A0A1I7K6U9_9BACL</name>
<protein>
    <submittedName>
        <fullName evidence="6">Protein SCO1/2</fullName>
    </submittedName>
</protein>
<dbReference type="Gene3D" id="3.40.30.10">
    <property type="entry name" value="Glutaredoxin"/>
    <property type="match status" value="1"/>
</dbReference>
<dbReference type="STRING" id="392015.SAMN05421543_11411"/>
<dbReference type="PANTHER" id="PTHR12151:SF25">
    <property type="entry name" value="LINALOOL DEHYDRATASE_ISOMERASE DOMAIN-CONTAINING PROTEIN"/>
    <property type="match status" value="1"/>
</dbReference>
<dbReference type="InterPro" id="IPR036249">
    <property type="entry name" value="Thioredoxin-like_sf"/>
</dbReference>
<feature type="binding site" evidence="3">
    <location>
        <position position="71"/>
    </location>
    <ligand>
        <name>Cu cation</name>
        <dbReference type="ChEBI" id="CHEBI:23378"/>
    </ligand>
</feature>
<dbReference type="AlphaFoldDB" id="A0A1I7K6U9"/>
<evidence type="ECO:0000256" key="1">
    <source>
        <dbReference type="ARBA" id="ARBA00010996"/>
    </source>
</evidence>
<dbReference type="CDD" id="cd02968">
    <property type="entry name" value="SCO"/>
    <property type="match status" value="1"/>
</dbReference>
<evidence type="ECO:0000313" key="6">
    <source>
        <dbReference type="EMBL" id="SFU93140.1"/>
    </source>
</evidence>
<proteinExistence type="inferred from homology"/>
<dbReference type="InterPro" id="IPR003782">
    <property type="entry name" value="SCO1/SenC"/>
</dbReference>
<keyword evidence="2 3" id="KW-0186">Copper</keyword>
<dbReference type="PANTHER" id="PTHR12151">
    <property type="entry name" value="ELECTRON TRANSPORT PROTIN SCO1/SENC FAMILY MEMBER"/>
    <property type="match status" value="1"/>
</dbReference>
<keyword evidence="3" id="KW-0479">Metal-binding</keyword>
<dbReference type="EMBL" id="FPBV01000014">
    <property type="protein sequence ID" value="SFU93140.1"/>
    <property type="molecule type" value="Genomic_DNA"/>
</dbReference>
<dbReference type="InterPro" id="IPR013766">
    <property type="entry name" value="Thioredoxin_domain"/>
</dbReference>
<evidence type="ECO:0000256" key="2">
    <source>
        <dbReference type="ARBA" id="ARBA00023008"/>
    </source>
</evidence>
<accession>A0A1I7K6U9</accession>
<sequence>MVFYAFVAVLVFAIAGAIGYMVRAGGGALPVTGQASDFTATNLDGKPVRFSSLDGKIRLVTFFYTHCPGPCPLTAYRLEQVQNDLKQQGLFGTQVAIVSVTLDPEHDTLQVIKDWSSHYQPDYGGWYFLRPDPQQLPAILKAWGIYKQQVPNSVYISHTLVTELIDQNGNIRATYLGDNPDPKKMEQDIHSLIARWHWL</sequence>
<reference evidence="7" key="1">
    <citation type="submission" date="2016-10" db="EMBL/GenBank/DDBJ databases">
        <authorList>
            <person name="Varghese N."/>
        </authorList>
    </citation>
    <scope>NUCLEOTIDE SEQUENCE [LARGE SCALE GENOMIC DNA]</scope>
    <source>
        <strain evidence="7">DSM 17980</strain>
    </source>
</reference>
<dbReference type="PROSITE" id="PS51352">
    <property type="entry name" value="THIOREDOXIN_2"/>
    <property type="match status" value="1"/>
</dbReference>
<evidence type="ECO:0000256" key="4">
    <source>
        <dbReference type="PIRSR" id="PIRSR603782-2"/>
    </source>
</evidence>
<dbReference type="Pfam" id="PF02630">
    <property type="entry name" value="SCO1-SenC"/>
    <property type="match status" value="1"/>
</dbReference>
<dbReference type="GO" id="GO:0046872">
    <property type="term" value="F:metal ion binding"/>
    <property type="evidence" value="ECO:0007669"/>
    <property type="project" value="UniProtKB-KW"/>
</dbReference>
<dbReference type="eggNOG" id="COG1999">
    <property type="taxonomic scope" value="Bacteria"/>
</dbReference>